<feature type="transmembrane region" description="Helical" evidence="8">
    <location>
        <begin position="109"/>
        <end position="131"/>
    </location>
</feature>
<reference evidence="10 11" key="1">
    <citation type="submission" date="2016-06" db="EMBL/GenBank/DDBJ databases">
        <title>Insight into the functional genes involving in sulfur oxidation in Pearl River water.</title>
        <authorList>
            <person name="Luo J."/>
            <person name="Tan X."/>
            <person name="Lin W."/>
        </authorList>
    </citation>
    <scope>NUCLEOTIDE SEQUENCE [LARGE SCALE GENOMIC DNA]</scope>
    <source>
        <strain evidence="10 11">LS2</strain>
    </source>
</reference>
<dbReference type="EMBL" id="CP016027">
    <property type="protein sequence ID" value="ANJ66086.1"/>
    <property type="molecule type" value="Genomic_DNA"/>
</dbReference>
<evidence type="ECO:0000256" key="3">
    <source>
        <dbReference type="ARBA" id="ARBA00022448"/>
    </source>
</evidence>
<keyword evidence="4" id="KW-1003">Cell membrane</keyword>
<dbReference type="AlphaFoldDB" id="A0A191ZDY6"/>
<dbReference type="PROSITE" id="PS50850">
    <property type="entry name" value="MFS"/>
    <property type="match status" value="1"/>
</dbReference>
<evidence type="ECO:0000256" key="2">
    <source>
        <dbReference type="ARBA" id="ARBA00008537"/>
    </source>
</evidence>
<dbReference type="STRING" id="1860122.A9404_00650"/>
<feature type="transmembrane region" description="Helical" evidence="8">
    <location>
        <begin position="366"/>
        <end position="389"/>
    </location>
</feature>
<evidence type="ECO:0000256" key="1">
    <source>
        <dbReference type="ARBA" id="ARBA00004651"/>
    </source>
</evidence>
<name>A0A191ZDY6_9GAMM</name>
<feature type="transmembrane region" description="Helical" evidence="8">
    <location>
        <begin position="84"/>
        <end position="103"/>
    </location>
</feature>
<gene>
    <name evidence="10" type="ORF">A9404_00650</name>
</gene>
<keyword evidence="3" id="KW-0813">Transport</keyword>
<dbReference type="PANTHER" id="PTHR42718:SF9">
    <property type="entry name" value="MAJOR FACILITATOR SUPERFAMILY MULTIDRUG TRANSPORTER MFSC"/>
    <property type="match status" value="1"/>
</dbReference>
<evidence type="ECO:0000259" key="9">
    <source>
        <dbReference type="PROSITE" id="PS50850"/>
    </source>
</evidence>
<dbReference type="NCBIfam" id="TIGR00711">
    <property type="entry name" value="efflux_EmrB"/>
    <property type="match status" value="1"/>
</dbReference>
<dbReference type="Proteomes" id="UP000078596">
    <property type="component" value="Chromosome"/>
</dbReference>
<dbReference type="InterPro" id="IPR036259">
    <property type="entry name" value="MFS_trans_sf"/>
</dbReference>
<dbReference type="SUPFAM" id="SSF103473">
    <property type="entry name" value="MFS general substrate transporter"/>
    <property type="match status" value="1"/>
</dbReference>
<comment type="similarity">
    <text evidence="2">Belongs to the major facilitator superfamily. EmrB family.</text>
</comment>
<feature type="domain" description="Major facilitator superfamily (MFS) profile" evidence="9">
    <location>
        <begin position="18"/>
        <end position="506"/>
    </location>
</feature>
<dbReference type="InterPro" id="IPR004638">
    <property type="entry name" value="EmrB-like"/>
</dbReference>
<evidence type="ECO:0000256" key="6">
    <source>
        <dbReference type="ARBA" id="ARBA00022989"/>
    </source>
</evidence>
<dbReference type="GO" id="GO:0005886">
    <property type="term" value="C:plasma membrane"/>
    <property type="evidence" value="ECO:0007669"/>
    <property type="project" value="UniProtKB-SubCell"/>
</dbReference>
<evidence type="ECO:0000256" key="8">
    <source>
        <dbReference type="SAM" id="Phobius"/>
    </source>
</evidence>
<keyword evidence="5 8" id="KW-0812">Transmembrane</keyword>
<sequence>MSQGFDYTQLTSFERFMITVAVMAATVMQVLDTTITSVALPYMAGDLGASPDQISWVLTSYLVASAIIMPLTGYFTDKFGQREYLMFSVALFVVASALCGISQNLLEIIGFRLLQGIAGAALVPLSQAIMVQVFPPDQRGKAMAIWGIGVMVGPILGPTIGGWLTQAIEWRWTFYINLPVGLFALAAIGRFAPRLPRKAGRTMDWLGFTLLALAIGGTQYVLDRGNQDNWFDSPVIVSAAIIAVVSGLFFLWLSFVPNRRPVFSLAIFRDRNFTLANGIMMLMGLGMFGAIYVQPLMLEREMGYPILTTGLVLAPRGIASMIAMMIIGRIINFVDIRLIIGFGIFLSLVGSWGMMQYNLDIDTWQVIWPLLFQGAGIGMIFVPLSTIAFSTLAPQFAAEAAGLYSLIRTVGSSIGISIVATLVSRHAQAAWNQLGGGITLDNPLTWQYLAPLHLAPNSPTGAAILSQTLMSQSDMLAYHDAYVLIFASFVVMVPVVLAFRAESKARSTPRPAAASE</sequence>
<feature type="transmembrane region" description="Helical" evidence="8">
    <location>
        <begin position="205"/>
        <end position="222"/>
    </location>
</feature>
<comment type="subcellular location">
    <subcellularLocation>
        <location evidence="1">Cell membrane</location>
        <topology evidence="1">Multi-pass membrane protein</topology>
    </subcellularLocation>
</comment>
<dbReference type="PRINTS" id="PR01036">
    <property type="entry name" value="TCRTETB"/>
</dbReference>
<feature type="transmembrane region" description="Helical" evidence="8">
    <location>
        <begin position="20"/>
        <end position="42"/>
    </location>
</feature>
<dbReference type="GO" id="GO:0022857">
    <property type="term" value="F:transmembrane transporter activity"/>
    <property type="evidence" value="ECO:0007669"/>
    <property type="project" value="InterPro"/>
</dbReference>
<keyword evidence="6 8" id="KW-1133">Transmembrane helix</keyword>
<feature type="transmembrane region" description="Helical" evidence="8">
    <location>
        <begin position="306"/>
        <end position="327"/>
    </location>
</feature>
<keyword evidence="7 8" id="KW-0472">Membrane</keyword>
<protein>
    <submittedName>
        <fullName evidence="10">Multidrug MFS transporter</fullName>
    </submittedName>
</protein>
<evidence type="ECO:0000256" key="5">
    <source>
        <dbReference type="ARBA" id="ARBA00022692"/>
    </source>
</evidence>
<dbReference type="CDD" id="cd17503">
    <property type="entry name" value="MFS_LmrB_MDR_like"/>
    <property type="match status" value="1"/>
</dbReference>
<feature type="transmembrane region" description="Helical" evidence="8">
    <location>
        <begin position="334"/>
        <end position="354"/>
    </location>
</feature>
<feature type="transmembrane region" description="Helical" evidence="8">
    <location>
        <begin position="274"/>
        <end position="294"/>
    </location>
</feature>
<dbReference type="PANTHER" id="PTHR42718">
    <property type="entry name" value="MAJOR FACILITATOR SUPERFAMILY MULTIDRUG TRANSPORTER MFSC"/>
    <property type="match status" value="1"/>
</dbReference>
<evidence type="ECO:0000256" key="7">
    <source>
        <dbReference type="ARBA" id="ARBA00023136"/>
    </source>
</evidence>
<evidence type="ECO:0000313" key="10">
    <source>
        <dbReference type="EMBL" id="ANJ66086.1"/>
    </source>
</evidence>
<evidence type="ECO:0000313" key="11">
    <source>
        <dbReference type="Proteomes" id="UP000078596"/>
    </source>
</evidence>
<feature type="transmembrane region" description="Helical" evidence="8">
    <location>
        <begin position="172"/>
        <end position="193"/>
    </location>
</feature>
<dbReference type="Gene3D" id="1.20.1720.10">
    <property type="entry name" value="Multidrug resistance protein D"/>
    <property type="match status" value="1"/>
</dbReference>
<accession>A0A191ZDY6</accession>
<dbReference type="RefSeq" id="WP_066097735.1">
    <property type="nucleotide sequence ID" value="NZ_CP016027.1"/>
</dbReference>
<dbReference type="InterPro" id="IPR011701">
    <property type="entry name" value="MFS"/>
</dbReference>
<organism evidence="10 11">
    <name type="scientific">Halothiobacillus diazotrophicus</name>
    <dbReference type="NCBI Taxonomy" id="1860122"/>
    <lineage>
        <taxon>Bacteria</taxon>
        <taxon>Pseudomonadati</taxon>
        <taxon>Pseudomonadota</taxon>
        <taxon>Gammaproteobacteria</taxon>
        <taxon>Chromatiales</taxon>
        <taxon>Halothiobacillaceae</taxon>
        <taxon>Halothiobacillus</taxon>
    </lineage>
</organism>
<evidence type="ECO:0000256" key="4">
    <source>
        <dbReference type="ARBA" id="ARBA00022475"/>
    </source>
</evidence>
<feature type="transmembrane region" description="Helical" evidence="8">
    <location>
        <begin position="401"/>
        <end position="423"/>
    </location>
</feature>
<dbReference type="KEGG" id="haz:A9404_00650"/>
<dbReference type="Pfam" id="PF07690">
    <property type="entry name" value="MFS_1"/>
    <property type="match status" value="1"/>
</dbReference>
<feature type="transmembrane region" description="Helical" evidence="8">
    <location>
        <begin position="234"/>
        <end position="253"/>
    </location>
</feature>
<feature type="transmembrane region" description="Helical" evidence="8">
    <location>
        <begin position="481"/>
        <end position="501"/>
    </location>
</feature>
<keyword evidence="11" id="KW-1185">Reference proteome</keyword>
<feature type="transmembrane region" description="Helical" evidence="8">
    <location>
        <begin position="54"/>
        <end position="72"/>
    </location>
</feature>
<dbReference type="InterPro" id="IPR020846">
    <property type="entry name" value="MFS_dom"/>
</dbReference>
<dbReference type="Gene3D" id="1.20.1250.20">
    <property type="entry name" value="MFS general substrate transporter like domains"/>
    <property type="match status" value="1"/>
</dbReference>
<dbReference type="OrthoDB" id="9812221at2"/>
<proteinExistence type="inferred from homology"/>
<feature type="transmembrane region" description="Helical" evidence="8">
    <location>
        <begin position="143"/>
        <end position="166"/>
    </location>
</feature>